<dbReference type="SUPFAM" id="SSF50985">
    <property type="entry name" value="RCC1/BLIP-II"/>
    <property type="match status" value="1"/>
</dbReference>
<organism evidence="2 3">
    <name type="scientific">Bursaphelenchus okinawaensis</name>
    <dbReference type="NCBI Taxonomy" id="465554"/>
    <lineage>
        <taxon>Eukaryota</taxon>
        <taxon>Metazoa</taxon>
        <taxon>Ecdysozoa</taxon>
        <taxon>Nematoda</taxon>
        <taxon>Chromadorea</taxon>
        <taxon>Rhabditida</taxon>
        <taxon>Tylenchina</taxon>
        <taxon>Tylenchomorpha</taxon>
        <taxon>Aphelenchoidea</taxon>
        <taxon>Aphelenchoididae</taxon>
        <taxon>Bursaphelenchus</taxon>
    </lineage>
</organism>
<gene>
    <name evidence="2" type="ORF">BOKJ2_LOCUS1022</name>
</gene>
<dbReference type="Gene3D" id="2.130.10.30">
    <property type="entry name" value="Regulator of chromosome condensation 1/beta-lactamase-inhibitor protein II"/>
    <property type="match status" value="1"/>
</dbReference>
<name>A0A811JT70_9BILA</name>
<dbReference type="EMBL" id="CAJFCW020000001">
    <property type="protein sequence ID" value="CAG9081372.1"/>
    <property type="molecule type" value="Genomic_DNA"/>
</dbReference>
<dbReference type="PRINTS" id="PR00633">
    <property type="entry name" value="RCCNDNSATION"/>
</dbReference>
<reference evidence="2" key="1">
    <citation type="submission" date="2020-09" db="EMBL/GenBank/DDBJ databases">
        <authorList>
            <person name="Kikuchi T."/>
        </authorList>
    </citation>
    <scope>NUCLEOTIDE SEQUENCE</scope>
    <source>
        <strain evidence="2">SH1</strain>
    </source>
</reference>
<dbReference type="PANTHER" id="PTHR45982">
    <property type="entry name" value="REGULATOR OF CHROMOSOME CONDENSATION"/>
    <property type="match status" value="1"/>
</dbReference>
<comment type="caution">
    <text evidence="2">The sequence shown here is derived from an EMBL/GenBank/DDBJ whole genome shotgun (WGS) entry which is preliminary data.</text>
</comment>
<dbReference type="InterPro" id="IPR051553">
    <property type="entry name" value="Ran_GTPase-activating"/>
</dbReference>
<dbReference type="Pfam" id="PF13540">
    <property type="entry name" value="RCC1_2"/>
    <property type="match status" value="2"/>
</dbReference>
<feature type="repeat" description="RCC1" evidence="1">
    <location>
        <begin position="178"/>
        <end position="233"/>
    </location>
</feature>
<dbReference type="PROSITE" id="PS00626">
    <property type="entry name" value="RCC1_2"/>
    <property type="match status" value="1"/>
</dbReference>
<dbReference type="AlphaFoldDB" id="A0A811JT70"/>
<dbReference type="Proteomes" id="UP000614601">
    <property type="component" value="Unassembled WGS sequence"/>
</dbReference>
<sequence length="283" mass="32582">MLHETLFGAIEVNDEDYLYYYIVDKCSLTTHQLKLDVNTTKHCFWYNLQYVYIFNVTFGNIFRFDLRKKHIDCFYLSSNMQLPCQSSCSNLLKEVEGHEYRYNILEPEYHQIMSILKSTNEFPAMLSTLYYGYAISVVGEGTDIYKVDQDGLKQKKFKKKVVQVSCGNGHIIMLCSDNSVYCSGMGSRGELGQEQIVPHSDEPLLVPIPFEDDNEKIIKVRAGGWHNVVLTDAGNVYTWGLNDQDQCRHGSQVTIQKMPCFVELQKRVHDIGADQKSTFITYV</sequence>
<dbReference type="EMBL" id="CAJFDH010000001">
    <property type="protein sequence ID" value="CAD5206338.1"/>
    <property type="molecule type" value="Genomic_DNA"/>
</dbReference>
<accession>A0A811JT70</accession>
<dbReference type="PROSITE" id="PS50012">
    <property type="entry name" value="RCC1_3"/>
    <property type="match status" value="1"/>
</dbReference>
<protein>
    <recommendedName>
        <fullName evidence="4">RCC1 domain-containing protein</fullName>
    </recommendedName>
</protein>
<dbReference type="InterPro" id="IPR009091">
    <property type="entry name" value="RCC1/BLIP-II"/>
</dbReference>
<evidence type="ECO:0000256" key="1">
    <source>
        <dbReference type="PROSITE-ProRule" id="PRU00235"/>
    </source>
</evidence>
<evidence type="ECO:0000313" key="2">
    <source>
        <dbReference type="EMBL" id="CAD5206338.1"/>
    </source>
</evidence>
<proteinExistence type="predicted"/>
<dbReference type="InterPro" id="IPR000408">
    <property type="entry name" value="Reg_chr_condens"/>
</dbReference>
<evidence type="ECO:0008006" key="4">
    <source>
        <dbReference type="Google" id="ProtNLM"/>
    </source>
</evidence>
<dbReference type="Proteomes" id="UP000783686">
    <property type="component" value="Unassembled WGS sequence"/>
</dbReference>
<dbReference type="OrthoDB" id="16281at2759"/>
<evidence type="ECO:0000313" key="3">
    <source>
        <dbReference type="Proteomes" id="UP000614601"/>
    </source>
</evidence>
<keyword evidence="3" id="KW-1185">Reference proteome</keyword>
<dbReference type="PANTHER" id="PTHR45982:SF1">
    <property type="entry name" value="REGULATOR OF CHROMOSOME CONDENSATION"/>
    <property type="match status" value="1"/>
</dbReference>